<accession>A0A645J331</accession>
<proteinExistence type="predicted"/>
<gene>
    <name evidence="1" type="ORF">SDC9_205542</name>
</gene>
<dbReference type="EMBL" id="VSSQ01129893">
    <property type="protein sequence ID" value="MPN57846.1"/>
    <property type="molecule type" value="Genomic_DNA"/>
</dbReference>
<comment type="caution">
    <text evidence="1">The sequence shown here is derived from an EMBL/GenBank/DDBJ whole genome shotgun (WGS) entry which is preliminary data.</text>
</comment>
<sequence length="83" mass="9807">MLDLKDILPTQSVERMMRLLVELEMMIEDYDRYITIEYLAGNYSSKKHLTVIILRGLGDSEIIEAMVRMKNMIRAEINSRKKK</sequence>
<dbReference type="AlphaFoldDB" id="A0A645J331"/>
<name>A0A645J331_9ZZZZ</name>
<evidence type="ECO:0000313" key="1">
    <source>
        <dbReference type="EMBL" id="MPN57846.1"/>
    </source>
</evidence>
<organism evidence="1">
    <name type="scientific">bioreactor metagenome</name>
    <dbReference type="NCBI Taxonomy" id="1076179"/>
    <lineage>
        <taxon>unclassified sequences</taxon>
        <taxon>metagenomes</taxon>
        <taxon>ecological metagenomes</taxon>
    </lineage>
</organism>
<protein>
    <submittedName>
        <fullName evidence="1">Uncharacterized protein</fullName>
    </submittedName>
</protein>
<reference evidence="1" key="1">
    <citation type="submission" date="2019-08" db="EMBL/GenBank/DDBJ databases">
        <authorList>
            <person name="Kucharzyk K."/>
            <person name="Murdoch R.W."/>
            <person name="Higgins S."/>
            <person name="Loffler F."/>
        </authorList>
    </citation>
    <scope>NUCLEOTIDE SEQUENCE</scope>
</reference>